<dbReference type="eggNOG" id="COG0154">
    <property type="taxonomic scope" value="Bacteria"/>
</dbReference>
<dbReference type="KEGG" id="scn:Solca_2690"/>
<keyword evidence="2" id="KW-0808">Transferase</keyword>
<reference evidence="2" key="1">
    <citation type="submission" date="2012-02" db="EMBL/GenBank/DDBJ databases">
        <title>The complete genome of Solitalea canadensis DSM 3403.</title>
        <authorList>
            <consortium name="US DOE Joint Genome Institute (JGI-PGF)"/>
            <person name="Lucas S."/>
            <person name="Copeland A."/>
            <person name="Lapidus A."/>
            <person name="Glavina del Rio T."/>
            <person name="Dalin E."/>
            <person name="Tice H."/>
            <person name="Bruce D."/>
            <person name="Goodwin L."/>
            <person name="Pitluck S."/>
            <person name="Peters L."/>
            <person name="Ovchinnikova G."/>
            <person name="Lu M."/>
            <person name="Kyrpides N."/>
            <person name="Mavromatis K."/>
            <person name="Ivanova N."/>
            <person name="Brettin T."/>
            <person name="Detter J.C."/>
            <person name="Han C."/>
            <person name="Larimer F."/>
            <person name="Land M."/>
            <person name="Hauser L."/>
            <person name="Markowitz V."/>
            <person name="Cheng J.-F."/>
            <person name="Hugenholtz P."/>
            <person name="Woyke T."/>
            <person name="Wu D."/>
            <person name="Spring S."/>
            <person name="Schroeder M."/>
            <person name="Kopitz M."/>
            <person name="Brambilla E."/>
            <person name="Klenk H.-P."/>
            <person name="Eisen J.A."/>
        </authorList>
    </citation>
    <scope>NUCLEOTIDE SEQUENCE</scope>
    <source>
        <strain evidence="2">DSM 3403</strain>
    </source>
</reference>
<dbReference type="PANTHER" id="PTHR42678:SF34">
    <property type="entry name" value="OS04G0183300 PROTEIN"/>
    <property type="match status" value="1"/>
</dbReference>
<dbReference type="GO" id="GO:0016740">
    <property type="term" value="F:transferase activity"/>
    <property type="evidence" value="ECO:0007669"/>
    <property type="project" value="UniProtKB-KW"/>
</dbReference>
<dbReference type="Proteomes" id="UP000007590">
    <property type="component" value="Chromosome"/>
</dbReference>
<evidence type="ECO:0000313" key="2">
    <source>
        <dbReference type="EMBL" id="AFD07724.1"/>
    </source>
</evidence>
<dbReference type="InterPro" id="IPR036928">
    <property type="entry name" value="AS_sf"/>
</dbReference>
<dbReference type="NCBIfam" id="NF005300">
    <property type="entry name" value="PRK06828.1"/>
    <property type="match status" value="1"/>
</dbReference>
<keyword evidence="3" id="KW-1185">Reference proteome</keyword>
<organism evidence="2 3">
    <name type="scientific">Solitalea canadensis (strain ATCC 29591 / DSM 3403 / JCM 21819 / LMG 8368 / NBRC 15130 / NCIMB 12057 / USAM 9D)</name>
    <name type="common">Flexibacter canadensis</name>
    <dbReference type="NCBI Taxonomy" id="929556"/>
    <lineage>
        <taxon>Bacteria</taxon>
        <taxon>Pseudomonadati</taxon>
        <taxon>Bacteroidota</taxon>
        <taxon>Sphingobacteriia</taxon>
        <taxon>Sphingobacteriales</taxon>
        <taxon>Sphingobacteriaceae</taxon>
        <taxon>Solitalea</taxon>
    </lineage>
</organism>
<dbReference type="PANTHER" id="PTHR42678">
    <property type="entry name" value="AMIDASE"/>
    <property type="match status" value="1"/>
</dbReference>
<dbReference type="STRING" id="929556.Solca_2690"/>
<accession>H8KRT6</accession>
<dbReference type="AlphaFoldDB" id="H8KRT6"/>
<proteinExistence type="predicted"/>
<dbReference type="PROSITE" id="PS51257">
    <property type="entry name" value="PROKAR_LIPOPROTEIN"/>
    <property type="match status" value="1"/>
</dbReference>
<dbReference type="EMBL" id="CP003349">
    <property type="protein sequence ID" value="AFD07724.1"/>
    <property type="molecule type" value="Genomic_DNA"/>
</dbReference>
<dbReference type="InterPro" id="IPR023631">
    <property type="entry name" value="Amidase_dom"/>
</dbReference>
<dbReference type="Gene3D" id="3.90.1300.10">
    <property type="entry name" value="Amidase signature (AS) domain"/>
    <property type="match status" value="1"/>
</dbReference>
<evidence type="ECO:0000259" key="1">
    <source>
        <dbReference type="Pfam" id="PF01425"/>
    </source>
</evidence>
<sequence length="540" mass="58298">MKRRDFITKGTLATAGLSTLLSTSCNSNKTAAPEKQAIDDLLAFVLNEETIQGLQKKMADGVYTAEQLTELYLKRIDEIDKNGPRLTAVIELNPDAVAIARQMDGERKAGRVRGPMHGIPVLIKDNIDTADKMQTTAGSLAMEGHIAAKDAFIIQKLRAAGAVILGKTNLSEWANFRSTSSCSGWSSRGGQTKNPYIIDHNPCGSSSGSGVAVSANLCVVAIGTETDGSITCPAATNGVVGLKPTVGLLSRSGIIPISHTQDTAGPMARTVTDVAILLGALTGIDPDDSITNESNGHFHTDYTKFLDANALKGKRIGIEKKPQGDNQFMHALLKKAIDLLKVQGATIVEIDYLDKIHSLGESEFKVMQYEFKAGLNKYLSKSNAKVKSLKEVIAFNKQNADKAMPYFKQETLELSEEKGGLDSKEYKEALEKTHVGVKELLDEVMQKNKLDAICGLTMGPACSIDMIYGDRWGNVFLTMPAAVSGYPHITVPCGMVYDLPIGLSFFGPAYSESTLIGIGYAYEQASKNRTVPQYKKSFLV</sequence>
<evidence type="ECO:0000313" key="3">
    <source>
        <dbReference type="Proteomes" id="UP000007590"/>
    </source>
</evidence>
<dbReference type="SUPFAM" id="SSF75304">
    <property type="entry name" value="Amidase signature (AS) enzymes"/>
    <property type="match status" value="1"/>
</dbReference>
<name>H8KRT6_SOLCM</name>
<dbReference type="RefSeq" id="WP_014680951.1">
    <property type="nucleotide sequence ID" value="NC_017770.1"/>
</dbReference>
<protein>
    <submittedName>
        <fullName evidence="2">Amidase, Asp-tRNAAsn/Glu-tRNAGln amidotransferase A subunit</fullName>
    </submittedName>
</protein>
<dbReference type="Pfam" id="PF01425">
    <property type="entry name" value="Amidase"/>
    <property type="match status" value="1"/>
</dbReference>
<feature type="domain" description="Amidase" evidence="1">
    <location>
        <begin position="68"/>
        <end position="515"/>
    </location>
</feature>
<dbReference type="HOGENOM" id="CLU_009600_14_1_10"/>
<dbReference type="NCBIfam" id="NF006006">
    <property type="entry name" value="PRK08137.1"/>
    <property type="match status" value="1"/>
</dbReference>
<gene>
    <name evidence="2" type="ordered locus">Solca_2690</name>
</gene>
<dbReference type="OrthoDB" id="9811471at2"/>